<name>L1KVS2_9ACTN</name>
<comment type="caution">
    <text evidence="2">The sequence shown here is derived from an EMBL/GenBank/DDBJ whole genome shotgun (WGS) entry which is preliminary data.</text>
</comment>
<evidence type="ECO:0000313" key="3">
    <source>
        <dbReference type="Proteomes" id="UP000010411"/>
    </source>
</evidence>
<accession>L1KVS2</accession>
<keyword evidence="3" id="KW-1185">Reference proteome</keyword>
<evidence type="ECO:0000256" key="1">
    <source>
        <dbReference type="SAM" id="MobiDB-lite"/>
    </source>
</evidence>
<gene>
    <name evidence="2" type="ORF">STRIP9103_08455</name>
</gene>
<protein>
    <submittedName>
        <fullName evidence="2">Uncharacterized protein</fullName>
    </submittedName>
</protein>
<proteinExistence type="predicted"/>
<reference evidence="2 3" key="1">
    <citation type="submission" date="2012-11" db="EMBL/GenBank/DDBJ databases">
        <authorList>
            <person name="Huguet-Tapia J.C."/>
            <person name="Durkin A.S."/>
            <person name="Pettis G.S."/>
            <person name="Badger J.H."/>
        </authorList>
    </citation>
    <scope>NUCLEOTIDE SEQUENCE [LARGE SCALE GENOMIC DNA]</scope>
    <source>
        <strain evidence="2 3">91-03</strain>
    </source>
</reference>
<sequence>MQNAHRRTYRRIDNAAGHPGTRRSASRVSSVRSAGPGAALSLCPEPTRDLAPVFRTADAVLGNP</sequence>
<dbReference type="Proteomes" id="UP000010411">
    <property type="component" value="Unassembled WGS sequence"/>
</dbReference>
<dbReference type="AlphaFoldDB" id="L1KVS2"/>
<evidence type="ECO:0000313" key="2">
    <source>
        <dbReference type="EMBL" id="EKX64575.1"/>
    </source>
</evidence>
<dbReference type="EMBL" id="AEJC01000366">
    <property type="protein sequence ID" value="EKX64575.1"/>
    <property type="molecule type" value="Genomic_DNA"/>
</dbReference>
<organism evidence="2 3">
    <name type="scientific">Streptomyces ipomoeae 91-03</name>
    <dbReference type="NCBI Taxonomy" id="698759"/>
    <lineage>
        <taxon>Bacteria</taxon>
        <taxon>Bacillati</taxon>
        <taxon>Actinomycetota</taxon>
        <taxon>Actinomycetes</taxon>
        <taxon>Kitasatosporales</taxon>
        <taxon>Streptomycetaceae</taxon>
        <taxon>Streptomyces</taxon>
    </lineage>
</organism>
<feature type="region of interest" description="Disordered" evidence="1">
    <location>
        <begin position="1"/>
        <end position="45"/>
    </location>
</feature>